<organism evidence="2 3">
    <name type="scientific">Pristionchus entomophagus</name>
    <dbReference type="NCBI Taxonomy" id="358040"/>
    <lineage>
        <taxon>Eukaryota</taxon>
        <taxon>Metazoa</taxon>
        <taxon>Ecdysozoa</taxon>
        <taxon>Nematoda</taxon>
        <taxon>Chromadorea</taxon>
        <taxon>Rhabditida</taxon>
        <taxon>Rhabditina</taxon>
        <taxon>Diplogasteromorpha</taxon>
        <taxon>Diplogasteroidea</taxon>
        <taxon>Neodiplogasteridae</taxon>
        <taxon>Pristionchus</taxon>
    </lineage>
</organism>
<evidence type="ECO:0000313" key="3">
    <source>
        <dbReference type="Proteomes" id="UP001432027"/>
    </source>
</evidence>
<protein>
    <recommendedName>
        <fullName evidence="1">ZP domain-containing protein</fullName>
    </recommendedName>
</protein>
<comment type="caution">
    <text evidence="2">The sequence shown here is derived from an EMBL/GenBank/DDBJ whole genome shotgun (WGS) entry which is preliminary data.</text>
</comment>
<evidence type="ECO:0000259" key="1">
    <source>
        <dbReference type="PROSITE" id="PS51034"/>
    </source>
</evidence>
<feature type="non-terminal residue" evidence="2">
    <location>
        <position position="183"/>
    </location>
</feature>
<proteinExistence type="predicted"/>
<feature type="domain" description="ZP" evidence="1">
    <location>
        <begin position="115"/>
        <end position="183"/>
    </location>
</feature>
<name>A0AAV5SD95_9BILA</name>
<dbReference type="InterPro" id="IPR001507">
    <property type="entry name" value="ZP_dom"/>
</dbReference>
<gene>
    <name evidence="2" type="ORF">PENTCL1PPCAC_2343</name>
</gene>
<reference evidence="2" key="1">
    <citation type="submission" date="2023-10" db="EMBL/GenBank/DDBJ databases">
        <title>Genome assembly of Pristionchus species.</title>
        <authorList>
            <person name="Yoshida K."/>
            <person name="Sommer R.J."/>
        </authorList>
    </citation>
    <scope>NUCLEOTIDE SEQUENCE</scope>
    <source>
        <strain evidence="2">RS0144</strain>
    </source>
</reference>
<dbReference type="AlphaFoldDB" id="A0AAV5SD95"/>
<dbReference type="Proteomes" id="UP001432027">
    <property type="component" value="Unassembled WGS sequence"/>
</dbReference>
<accession>A0AAV5SD95</accession>
<dbReference type="PROSITE" id="PS51034">
    <property type="entry name" value="ZP_2"/>
    <property type="match status" value="1"/>
</dbReference>
<sequence>MQLCITHPTKSCDAVSYDEAVQTCSVFEGGKVERVEGNCSFLALNVVTFDTDKQFIQKLGDEITDELLSQKGKWRSGKKGESRRKKPKERGLKLKRKNKMVQIIEDGDEMEVKTECTMDSIQVVVNSHGSSIGEVFVKDRSTICNSTQSNTSERKLEVKLDEWQKCGVNKQEFVYSFDVVVKR</sequence>
<dbReference type="EMBL" id="BTSX01000001">
    <property type="protein sequence ID" value="GMS80168.1"/>
    <property type="molecule type" value="Genomic_DNA"/>
</dbReference>
<keyword evidence="3" id="KW-1185">Reference proteome</keyword>
<evidence type="ECO:0000313" key="2">
    <source>
        <dbReference type="EMBL" id="GMS80168.1"/>
    </source>
</evidence>